<dbReference type="InterPro" id="IPR028082">
    <property type="entry name" value="Peripla_BP_I"/>
</dbReference>
<feature type="domain" description="Leucine-binding protein" evidence="3">
    <location>
        <begin position="23"/>
        <end position="384"/>
    </location>
</feature>
<organism evidence="4 5">
    <name type="scientific">Candidatus Segetimicrobium genomatis</name>
    <dbReference type="NCBI Taxonomy" id="2569760"/>
    <lineage>
        <taxon>Bacteria</taxon>
        <taxon>Bacillati</taxon>
        <taxon>Candidatus Sysuimicrobiota</taxon>
        <taxon>Candidatus Sysuimicrobiia</taxon>
        <taxon>Candidatus Sysuimicrobiales</taxon>
        <taxon>Candidatus Segetimicrobiaceae</taxon>
        <taxon>Candidatus Segetimicrobium</taxon>
    </lineage>
</organism>
<keyword evidence="2" id="KW-0732">Signal</keyword>
<protein>
    <submittedName>
        <fullName evidence="4">Amino acid ABC transporter substrate-binding protein</fullName>
    </submittedName>
</protein>
<dbReference type="PANTHER" id="PTHR30483">
    <property type="entry name" value="LEUCINE-SPECIFIC-BINDING PROTEIN"/>
    <property type="match status" value="1"/>
</dbReference>
<evidence type="ECO:0000313" key="5">
    <source>
        <dbReference type="Proteomes" id="UP000318509"/>
    </source>
</evidence>
<evidence type="ECO:0000256" key="2">
    <source>
        <dbReference type="ARBA" id="ARBA00022729"/>
    </source>
</evidence>
<dbReference type="EMBL" id="VBAK01000156">
    <property type="protein sequence ID" value="TMI87486.1"/>
    <property type="molecule type" value="Genomic_DNA"/>
</dbReference>
<dbReference type="Proteomes" id="UP000318509">
    <property type="component" value="Unassembled WGS sequence"/>
</dbReference>
<dbReference type="Pfam" id="PF13458">
    <property type="entry name" value="Peripla_BP_6"/>
    <property type="match status" value="1"/>
</dbReference>
<accession>A0A537JWC5</accession>
<gene>
    <name evidence="4" type="ORF">E6H00_15470</name>
</gene>
<reference evidence="4 5" key="1">
    <citation type="journal article" date="2019" name="Nat. Microbiol.">
        <title>Mediterranean grassland soil C-N compound turnover is dependent on rainfall and depth, and is mediated by genomically divergent microorganisms.</title>
        <authorList>
            <person name="Diamond S."/>
            <person name="Andeer P.F."/>
            <person name="Li Z."/>
            <person name="Crits-Christoph A."/>
            <person name="Burstein D."/>
            <person name="Anantharaman K."/>
            <person name="Lane K.R."/>
            <person name="Thomas B.C."/>
            <person name="Pan C."/>
            <person name="Northen T.R."/>
            <person name="Banfield J.F."/>
        </authorList>
    </citation>
    <scope>NUCLEOTIDE SEQUENCE [LARGE SCALE GENOMIC DNA]</scope>
    <source>
        <strain evidence="4">NP_3</strain>
    </source>
</reference>
<dbReference type="Gene3D" id="3.40.50.2300">
    <property type="match status" value="2"/>
</dbReference>
<sequence length="402" mass="41988">MLSTGVLAAALLAASPGGTAPAPISVGVLAAMTGVHADVGAAILEGARVAQRAINEAGGILGRTMEIHLADTQSDAADAVPAENKLIGANRIVVQIGPTSTELFAVRPIIDANRIPMVFLGGTTVFDTNEDQWIWRPNPSDSQLSVAMALYAIKKGYRNAALVFYTDITNETLKAPIVKTFQKLGGKIVADVKLTAGQTSYRSEVERVVSAHPDVIFTQTDPGTAAVMYANFKELNNLAVPLIGTDLTAGSNYIKSVTPEVASKVLVSLVGSTPPGAAADAFASMYAKLYTHQPLESSNYAYDGTIVMALAIQKAGSTDPEKVVASIPLVTTPGGAVVYTYRDGLAGLAAGKKIKFYGASGPMVFDKYHNAYGPFDVVQAGTNGKLRTLVTISADEIQKAAQ</sequence>
<dbReference type="AlphaFoldDB" id="A0A537JWC5"/>
<dbReference type="InterPro" id="IPR028081">
    <property type="entry name" value="Leu-bd"/>
</dbReference>
<evidence type="ECO:0000313" key="4">
    <source>
        <dbReference type="EMBL" id="TMI87486.1"/>
    </source>
</evidence>
<dbReference type="PANTHER" id="PTHR30483:SF6">
    <property type="entry name" value="PERIPLASMIC BINDING PROTEIN OF ABC TRANSPORTER FOR NATURAL AMINO ACIDS"/>
    <property type="match status" value="1"/>
</dbReference>
<evidence type="ECO:0000259" key="3">
    <source>
        <dbReference type="Pfam" id="PF13458"/>
    </source>
</evidence>
<evidence type="ECO:0000256" key="1">
    <source>
        <dbReference type="ARBA" id="ARBA00010062"/>
    </source>
</evidence>
<comment type="similarity">
    <text evidence="1">Belongs to the leucine-binding protein family.</text>
</comment>
<dbReference type="SUPFAM" id="SSF53822">
    <property type="entry name" value="Periplasmic binding protein-like I"/>
    <property type="match status" value="1"/>
</dbReference>
<comment type="caution">
    <text evidence="4">The sequence shown here is derived from an EMBL/GenBank/DDBJ whole genome shotgun (WGS) entry which is preliminary data.</text>
</comment>
<proteinExistence type="inferred from homology"/>
<name>A0A537JWC5_9BACT</name>
<dbReference type="InterPro" id="IPR051010">
    <property type="entry name" value="BCAA_transport"/>
</dbReference>